<dbReference type="Proteomes" id="UP000031938">
    <property type="component" value="Unassembled WGS sequence"/>
</dbReference>
<dbReference type="GO" id="GO:0004222">
    <property type="term" value="F:metalloendopeptidase activity"/>
    <property type="evidence" value="ECO:0007669"/>
    <property type="project" value="TreeGrafter"/>
</dbReference>
<dbReference type="Gene3D" id="2.70.70.10">
    <property type="entry name" value="Glucose Permease (Domain IIA)"/>
    <property type="match status" value="1"/>
</dbReference>
<dbReference type="InterPro" id="IPR047194">
    <property type="entry name" value="CwlT-like_lysozyme"/>
</dbReference>
<proteinExistence type="predicted"/>
<evidence type="ECO:0000256" key="1">
    <source>
        <dbReference type="SAM" id="Phobius"/>
    </source>
</evidence>
<dbReference type="CDD" id="cd16891">
    <property type="entry name" value="CwlT-like"/>
    <property type="match status" value="1"/>
</dbReference>
<dbReference type="AlphaFoldDB" id="A0A0C2RTU6"/>
<dbReference type="SUPFAM" id="SSF53955">
    <property type="entry name" value="Lysozyme-like"/>
    <property type="match status" value="1"/>
</dbReference>
<dbReference type="STRING" id="889306.KP78_27080"/>
<reference evidence="4 5" key="1">
    <citation type="submission" date="2015-01" db="EMBL/GenBank/DDBJ databases">
        <title>Genome sequencing of Jeotgalibacillus soli.</title>
        <authorList>
            <person name="Goh K.M."/>
            <person name="Chan K.-G."/>
            <person name="Yaakop A.S."/>
            <person name="Ee R."/>
            <person name="Gan H.M."/>
            <person name="Chan C.S."/>
        </authorList>
    </citation>
    <scope>NUCLEOTIDE SEQUENCE [LARGE SCALE GENOMIC DNA]</scope>
    <source>
        <strain evidence="4 5">P9</strain>
    </source>
</reference>
<feature type="domain" description="CwlT-like lysozyme" evidence="3">
    <location>
        <begin position="62"/>
        <end position="196"/>
    </location>
</feature>
<evidence type="ECO:0000259" key="2">
    <source>
        <dbReference type="Pfam" id="PF01551"/>
    </source>
</evidence>
<dbReference type="CDD" id="cd12797">
    <property type="entry name" value="M23_peptidase"/>
    <property type="match status" value="1"/>
</dbReference>
<evidence type="ECO:0000313" key="4">
    <source>
        <dbReference type="EMBL" id="KIL45164.1"/>
    </source>
</evidence>
<dbReference type="OrthoDB" id="9813368at2"/>
<keyword evidence="1" id="KW-0472">Membrane</keyword>
<dbReference type="Pfam" id="PF01551">
    <property type="entry name" value="Peptidase_M23"/>
    <property type="match status" value="1"/>
</dbReference>
<evidence type="ECO:0000259" key="3">
    <source>
        <dbReference type="Pfam" id="PF13702"/>
    </source>
</evidence>
<dbReference type="PATRIC" id="fig|889306.3.peg.2721"/>
<evidence type="ECO:0000313" key="5">
    <source>
        <dbReference type="Proteomes" id="UP000031938"/>
    </source>
</evidence>
<dbReference type="InterPro" id="IPR016047">
    <property type="entry name" value="M23ase_b-sheet_dom"/>
</dbReference>
<dbReference type="Pfam" id="PF13702">
    <property type="entry name" value="Lysozyme_like"/>
    <property type="match status" value="1"/>
</dbReference>
<keyword evidence="1" id="KW-0812">Transmembrane</keyword>
<gene>
    <name evidence="4" type="ORF">KP78_27080</name>
</gene>
<keyword evidence="5" id="KW-1185">Reference proteome</keyword>
<dbReference type="EMBL" id="JXRP01000018">
    <property type="protein sequence ID" value="KIL45164.1"/>
    <property type="molecule type" value="Genomic_DNA"/>
</dbReference>
<organism evidence="4 5">
    <name type="scientific">Jeotgalibacillus soli</name>
    <dbReference type="NCBI Taxonomy" id="889306"/>
    <lineage>
        <taxon>Bacteria</taxon>
        <taxon>Bacillati</taxon>
        <taxon>Bacillota</taxon>
        <taxon>Bacilli</taxon>
        <taxon>Bacillales</taxon>
        <taxon>Caryophanaceae</taxon>
        <taxon>Jeotgalibacillus</taxon>
    </lineage>
</organism>
<dbReference type="SUPFAM" id="SSF51261">
    <property type="entry name" value="Duplicated hybrid motif"/>
    <property type="match status" value="1"/>
</dbReference>
<feature type="domain" description="M23ase beta-sheet core" evidence="2">
    <location>
        <begin position="243"/>
        <end position="332"/>
    </location>
</feature>
<protein>
    <submittedName>
        <fullName evidence="4">Uncharacterized protein</fullName>
    </submittedName>
</protein>
<dbReference type="PANTHER" id="PTHR21666">
    <property type="entry name" value="PEPTIDASE-RELATED"/>
    <property type="match status" value="1"/>
</dbReference>
<dbReference type="InterPro" id="IPR023346">
    <property type="entry name" value="Lysozyme-like_dom_sf"/>
</dbReference>
<sequence>MPATTVKTAILINKFKKPIIYSVLIFVMMIVLSIAAMMGANVESPETPQSIGTIEGDAIVPEHIEKWRPLLEEYTEKYGVEQYTDFLLALMYQELGSSDTLDIMQSSESLGLPPNAIQDPVKSVDAGVSYFKQVLESGQKAGVDFFTIVQAYNFGSGYIGFISINGNRHSLDLAQQFSNEQASKLGWDRYGDPDYVNRVMKNLTGEGEYIETNPLGEWALPVSNPVVTSPYGFRQDPGTGRTQFHQGVDFICDENDSIFSVKQGEVLVAEWNPYGYGNFIVIQHAENEFSAYSHLVVLDVSEGQKVAQGERIGGCGNTGYSFGNHLHFEHRVFYQKAKNLEYFRDPSIILGL</sequence>
<dbReference type="InterPro" id="IPR011055">
    <property type="entry name" value="Dup_hybrid_motif"/>
</dbReference>
<name>A0A0C2RTU6_9BACL</name>
<keyword evidence="1" id="KW-1133">Transmembrane helix</keyword>
<comment type="caution">
    <text evidence="4">The sequence shown here is derived from an EMBL/GenBank/DDBJ whole genome shotgun (WGS) entry which is preliminary data.</text>
</comment>
<accession>A0A0C2RTU6</accession>
<dbReference type="PANTHER" id="PTHR21666:SF270">
    <property type="entry name" value="MUREIN HYDROLASE ACTIVATOR ENVC"/>
    <property type="match status" value="1"/>
</dbReference>
<dbReference type="Gene3D" id="1.10.530.10">
    <property type="match status" value="1"/>
</dbReference>
<feature type="transmembrane region" description="Helical" evidence="1">
    <location>
        <begin position="20"/>
        <end position="40"/>
    </location>
</feature>
<dbReference type="InterPro" id="IPR050570">
    <property type="entry name" value="Cell_wall_metabolism_enzyme"/>
</dbReference>